<evidence type="ECO:0000313" key="1">
    <source>
        <dbReference type="EMBL" id="ALO40925.1"/>
    </source>
</evidence>
<dbReference type="OrthoDB" id="9806267at2"/>
<protein>
    <submittedName>
        <fullName evidence="1">TIGR03899 family protein</fullName>
    </submittedName>
</protein>
<gene>
    <name evidence="1" type="ORF">PP2015_399</name>
</gene>
<sequence>MTVKKANSKASLALLIEEKLGYPMVKKASFKKTSEQSEYSSQGKRAVEYSVQSNNSALKRALKRKQLQKIQRQINIEAIMAGALSLCPDVVSKGRPDPDWLDHFISLAEDITNQAMQTLWAKILVGETLSPGTFSIKSLQTLKQMTQKEANALQRCAPLCGFVEHEGSYLIMLGYYKKPSFFDLLRKGNKESVNLAQSGLSFPNILTLMDIGLMYRKEIESPSLKQGHSFNLSFQNQKLTLTAKSNELVLSYYKLTQTGEELKRLITAPVNKQYKQLLEQAMQEEFSFEWS</sequence>
<name>A0A0S2JY20_9GAMM</name>
<dbReference type="KEGG" id="pphe:PP2015_399"/>
<dbReference type="NCBIfam" id="TIGR03899">
    <property type="entry name" value="TIGR03899 family protein"/>
    <property type="match status" value="1"/>
</dbReference>
<dbReference type="Proteomes" id="UP000061457">
    <property type="component" value="Chromosome I"/>
</dbReference>
<dbReference type="InterPro" id="IPR021254">
    <property type="entry name" value="DUF2806"/>
</dbReference>
<dbReference type="RefSeq" id="WP_058028696.1">
    <property type="nucleotide sequence ID" value="NZ_CP013187.1"/>
</dbReference>
<dbReference type="AlphaFoldDB" id="A0A0S2JY20"/>
<dbReference type="PATRIC" id="fig|161398.10.peg.410"/>
<evidence type="ECO:0000313" key="2">
    <source>
        <dbReference type="Proteomes" id="UP000061457"/>
    </source>
</evidence>
<dbReference type="Pfam" id="PF10987">
    <property type="entry name" value="DUF2806"/>
    <property type="match status" value="1"/>
</dbReference>
<accession>A0A0S2JY20</accession>
<dbReference type="EMBL" id="CP013187">
    <property type="protein sequence ID" value="ALO40925.1"/>
    <property type="molecule type" value="Genomic_DNA"/>
</dbReference>
<proteinExistence type="predicted"/>
<dbReference type="STRING" id="161398.PP2015_399"/>
<reference evidence="1 2" key="1">
    <citation type="submission" date="2015-11" db="EMBL/GenBank/DDBJ databases">
        <authorList>
            <person name="Zhang Y."/>
            <person name="Guo Z."/>
        </authorList>
    </citation>
    <scope>NUCLEOTIDE SEQUENCE [LARGE SCALE GENOMIC DNA]</scope>
    <source>
        <strain evidence="1 2">KCTC 12086</strain>
    </source>
</reference>
<keyword evidence="2" id="KW-1185">Reference proteome</keyword>
<organism evidence="1 2">
    <name type="scientific">Pseudoalteromonas phenolica</name>
    <dbReference type="NCBI Taxonomy" id="161398"/>
    <lineage>
        <taxon>Bacteria</taxon>
        <taxon>Pseudomonadati</taxon>
        <taxon>Pseudomonadota</taxon>
        <taxon>Gammaproteobacteria</taxon>
        <taxon>Alteromonadales</taxon>
        <taxon>Pseudoalteromonadaceae</taxon>
        <taxon>Pseudoalteromonas</taxon>
    </lineage>
</organism>